<name>A0A813LNE1_POLGL</name>
<dbReference type="AlphaFoldDB" id="A0A813LNE1"/>
<dbReference type="Proteomes" id="UP000626109">
    <property type="component" value="Unassembled WGS sequence"/>
</dbReference>
<proteinExistence type="predicted"/>
<accession>A0A813LNE1</accession>
<protein>
    <submittedName>
        <fullName evidence="1">Uncharacterized protein</fullName>
    </submittedName>
</protein>
<dbReference type="EMBL" id="CAJNNW010036298">
    <property type="protein sequence ID" value="CAE8733212.1"/>
    <property type="molecule type" value="Genomic_DNA"/>
</dbReference>
<organism evidence="1 2">
    <name type="scientific">Polarella glacialis</name>
    <name type="common">Dinoflagellate</name>
    <dbReference type="NCBI Taxonomy" id="89957"/>
    <lineage>
        <taxon>Eukaryota</taxon>
        <taxon>Sar</taxon>
        <taxon>Alveolata</taxon>
        <taxon>Dinophyceae</taxon>
        <taxon>Suessiales</taxon>
        <taxon>Suessiaceae</taxon>
        <taxon>Polarella</taxon>
    </lineage>
</organism>
<comment type="caution">
    <text evidence="1">The sequence shown here is derived from an EMBL/GenBank/DDBJ whole genome shotgun (WGS) entry which is preliminary data.</text>
</comment>
<reference evidence="1" key="1">
    <citation type="submission" date="2021-02" db="EMBL/GenBank/DDBJ databases">
        <authorList>
            <person name="Dougan E. K."/>
            <person name="Rhodes N."/>
            <person name="Thang M."/>
            <person name="Chan C."/>
        </authorList>
    </citation>
    <scope>NUCLEOTIDE SEQUENCE</scope>
</reference>
<evidence type="ECO:0000313" key="2">
    <source>
        <dbReference type="Proteomes" id="UP000626109"/>
    </source>
</evidence>
<gene>
    <name evidence="1" type="ORF">PGLA2088_LOCUS46736</name>
</gene>
<sequence length="284" mass="30324">EVAKFDFWLRNAFLDNLAPPSGAAATEEASGFESAVFASADAAATASGLDLTALASRAAAFERDELRRLRGRAAAGLFESPELGQVTTHLAAKATESDSYAFRAYCRWRAYNEALVAAGAGPKAAIFGKSFGQRLLVDALGAPPQQSKVSRATAKAFVDGLQVFLDRLVSVGLVSRAKLEVDEVLLECWTEGSSRDLVLTALVEGDPLVDAQILLSEERAPVVSPSPVLAALDAWLSDVGGGGVEATLRRFYVASQFQRNSDRKELKYVSRQQLVQLTLSPSQS</sequence>
<evidence type="ECO:0000313" key="1">
    <source>
        <dbReference type="EMBL" id="CAE8733212.1"/>
    </source>
</evidence>
<feature type="non-terminal residue" evidence="1">
    <location>
        <position position="284"/>
    </location>
</feature>